<comment type="caution">
    <text evidence="2">The sequence shown here is derived from an EMBL/GenBank/DDBJ whole genome shotgun (WGS) entry which is preliminary data.</text>
</comment>
<dbReference type="AlphaFoldDB" id="A0A2T9JQY8"/>
<keyword evidence="3" id="KW-1185">Reference proteome</keyword>
<feature type="signal peptide" evidence="1">
    <location>
        <begin position="1"/>
        <end position="19"/>
    </location>
</feature>
<proteinExistence type="predicted"/>
<protein>
    <recommendedName>
        <fullName evidence="4">Prepilin-type cleavage/methylation domain-containing protein</fullName>
    </recommendedName>
</protein>
<name>A0A2T9JQY8_9CAUL</name>
<feature type="chain" id="PRO_5015607645" description="Prepilin-type cleavage/methylation domain-containing protein" evidence="1">
    <location>
        <begin position="20"/>
        <end position="104"/>
    </location>
</feature>
<dbReference type="RefSeq" id="WP_116565588.1">
    <property type="nucleotide sequence ID" value="NZ_QDKP01000017.1"/>
</dbReference>
<dbReference type="EMBL" id="QDKP01000017">
    <property type="protein sequence ID" value="PVM86021.1"/>
    <property type="molecule type" value="Genomic_DNA"/>
</dbReference>
<organism evidence="2 3">
    <name type="scientific">Caulobacter radicis</name>
    <dbReference type="NCBI Taxonomy" id="2172650"/>
    <lineage>
        <taxon>Bacteria</taxon>
        <taxon>Pseudomonadati</taxon>
        <taxon>Pseudomonadota</taxon>
        <taxon>Alphaproteobacteria</taxon>
        <taxon>Caulobacterales</taxon>
        <taxon>Caulobacteraceae</taxon>
        <taxon>Caulobacter</taxon>
    </lineage>
</organism>
<evidence type="ECO:0000313" key="2">
    <source>
        <dbReference type="EMBL" id="PVM86021.1"/>
    </source>
</evidence>
<gene>
    <name evidence="2" type="ORF">DDF65_06255</name>
</gene>
<evidence type="ECO:0008006" key="4">
    <source>
        <dbReference type="Google" id="ProtNLM"/>
    </source>
</evidence>
<reference evidence="2 3" key="1">
    <citation type="submission" date="2018-04" db="EMBL/GenBank/DDBJ databases">
        <title>The genome sequence of Caulobacter sp. 736.</title>
        <authorList>
            <person name="Gao J."/>
            <person name="Sun J."/>
        </authorList>
    </citation>
    <scope>NUCLEOTIDE SEQUENCE [LARGE SCALE GENOMIC DNA]</scope>
    <source>
        <strain evidence="2 3">736</strain>
    </source>
</reference>
<dbReference type="Proteomes" id="UP000244913">
    <property type="component" value="Unassembled WGS sequence"/>
</dbReference>
<sequence length="104" mass="10967">MALVVLSTCLGLTLAAAHASRRAGDAAAEFAQAQALLRYLVQTAPAIPGRAEGRSGFLAWTREVAPLGGPAMRPRICRVKVALRGGKSHRRYQVATDRACPEAA</sequence>
<evidence type="ECO:0000256" key="1">
    <source>
        <dbReference type="SAM" id="SignalP"/>
    </source>
</evidence>
<accession>A0A2T9JQY8</accession>
<evidence type="ECO:0000313" key="3">
    <source>
        <dbReference type="Proteomes" id="UP000244913"/>
    </source>
</evidence>
<keyword evidence="1" id="KW-0732">Signal</keyword>